<reference evidence="4" key="1">
    <citation type="journal article" date="2019" name="Int. J. Syst. Evol. Microbiol.">
        <title>The Global Catalogue of Microorganisms (GCM) 10K type strain sequencing project: providing services to taxonomists for standard genome sequencing and annotation.</title>
        <authorList>
            <consortium name="The Broad Institute Genomics Platform"/>
            <consortium name="The Broad Institute Genome Sequencing Center for Infectious Disease"/>
            <person name="Wu L."/>
            <person name="Ma J."/>
        </authorList>
    </citation>
    <scope>NUCLEOTIDE SEQUENCE [LARGE SCALE GENOMIC DNA]</scope>
    <source>
        <strain evidence="4">CCM 320</strain>
    </source>
</reference>
<feature type="compositionally biased region" description="Low complexity" evidence="1">
    <location>
        <begin position="278"/>
        <end position="303"/>
    </location>
</feature>
<comment type="caution">
    <text evidence="3">The sequence shown here is derived from an EMBL/GenBank/DDBJ whole genome shotgun (WGS) entry which is preliminary data.</text>
</comment>
<keyword evidence="4" id="KW-1185">Reference proteome</keyword>
<feature type="compositionally biased region" description="Low complexity" evidence="1">
    <location>
        <begin position="16"/>
        <end position="32"/>
    </location>
</feature>
<evidence type="ECO:0000313" key="4">
    <source>
        <dbReference type="Proteomes" id="UP001595625"/>
    </source>
</evidence>
<keyword evidence="3" id="KW-0282">Flagellum</keyword>
<accession>A0ABV7KJP1</accession>
<dbReference type="EMBL" id="JBHRUJ010000001">
    <property type="protein sequence ID" value="MFC3209804.1"/>
    <property type="molecule type" value="Genomic_DNA"/>
</dbReference>
<dbReference type="CDD" id="cd17470">
    <property type="entry name" value="T3SS_Flik_C"/>
    <property type="match status" value="1"/>
</dbReference>
<evidence type="ECO:0000313" key="3">
    <source>
        <dbReference type="EMBL" id="MFC3209804.1"/>
    </source>
</evidence>
<feature type="region of interest" description="Disordered" evidence="1">
    <location>
        <begin position="412"/>
        <end position="443"/>
    </location>
</feature>
<keyword evidence="3" id="KW-0969">Cilium</keyword>
<feature type="compositionally biased region" description="Polar residues" evidence="1">
    <location>
        <begin position="430"/>
        <end position="440"/>
    </location>
</feature>
<gene>
    <name evidence="3" type="ORF">ACFOEJ_01770</name>
</gene>
<feature type="compositionally biased region" description="Low complexity" evidence="1">
    <location>
        <begin position="412"/>
        <end position="429"/>
    </location>
</feature>
<dbReference type="RefSeq" id="WP_117313593.1">
    <property type="nucleotide sequence ID" value="NZ_JBHRUJ010000001.1"/>
</dbReference>
<dbReference type="Pfam" id="PF02120">
    <property type="entry name" value="Flg_hook"/>
    <property type="match status" value="1"/>
</dbReference>
<feature type="domain" description="Flagellar hook-length control protein-like C-terminal" evidence="2">
    <location>
        <begin position="331"/>
        <end position="410"/>
    </location>
</feature>
<dbReference type="InterPro" id="IPR021136">
    <property type="entry name" value="Flagellar_hook_control-like_C"/>
</dbReference>
<dbReference type="Gene3D" id="3.30.750.140">
    <property type="match status" value="1"/>
</dbReference>
<dbReference type="InterPro" id="IPR038610">
    <property type="entry name" value="FliK-like_C_sf"/>
</dbReference>
<sequence>MNPINIAGPVSTMNIKPSGESASAKAEAPSAEGSKAFSSLFQSLAGGAKQSDSSGQALPDHLLAKIEDMLAALQEQPVEELSEEQQKLMYELMQLVNLQPARKEGTILVDTTGKRKFTPVNPDTEKQMIPKEVQSKLIELVKKLSDILPATGAADTKKFDASTSLMGVEGKTIALDAEKIEKIANKILEITGSLADSGKKVSAAIVQSEQATKIGAVVPVETDKQLKVAGESKSVDADEAQAAKAQPSAAVVTAGRSDGGQQQETSQQDDTKQSLNQTAAAPDTAKPTAASAQAPTAPPVQAKPEPPMMPPPVVRMNNMAEELGEVFKNSMRMSTSGESTQIKVNISPDHLGHLDIRLTETNGRIAAQIFTSSMAAKDALDLQLNQLRSTLIQQGLTVEKIEVVQNNSQQSLGQQNAQSEQRFTQQQRQNNAGRESNGYQQIEEKTAVQRNHLDSGMMKVDYTV</sequence>
<proteinExistence type="predicted"/>
<evidence type="ECO:0000256" key="1">
    <source>
        <dbReference type="SAM" id="MobiDB-lite"/>
    </source>
</evidence>
<dbReference type="Proteomes" id="UP001595625">
    <property type="component" value="Unassembled WGS sequence"/>
</dbReference>
<feature type="compositionally biased region" description="Polar residues" evidence="1">
    <location>
        <begin position="259"/>
        <end position="277"/>
    </location>
</feature>
<organism evidence="3 4">
    <name type="scientific">Planomicrobium okeanokoites</name>
    <name type="common">Planococcus okeanokoites</name>
    <name type="synonym">Flavobacterium okeanokoites</name>
    <dbReference type="NCBI Taxonomy" id="244"/>
    <lineage>
        <taxon>Bacteria</taxon>
        <taxon>Bacillati</taxon>
        <taxon>Bacillota</taxon>
        <taxon>Bacilli</taxon>
        <taxon>Bacillales</taxon>
        <taxon>Caryophanaceae</taxon>
        <taxon>Planomicrobium</taxon>
    </lineage>
</organism>
<feature type="compositionally biased region" description="Low complexity" evidence="1">
    <location>
        <begin position="240"/>
        <end position="254"/>
    </location>
</feature>
<evidence type="ECO:0000259" key="2">
    <source>
        <dbReference type="Pfam" id="PF02120"/>
    </source>
</evidence>
<keyword evidence="3" id="KW-0966">Cell projection</keyword>
<feature type="region of interest" description="Disordered" evidence="1">
    <location>
        <begin position="1"/>
        <end position="32"/>
    </location>
</feature>
<feature type="region of interest" description="Disordered" evidence="1">
    <location>
        <begin position="238"/>
        <end position="310"/>
    </location>
</feature>
<name>A0ABV7KJP1_PLAOK</name>
<protein>
    <submittedName>
        <fullName evidence="3">Flagellar hook-length control protein FliK</fullName>
    </submittedName>
</protein>